<dbReference type="GO" id="GO:0004519">
    <property type="term" value="F:endonuclease activity"/>
    <property type="evidence" value="ECO:0007669"/>
    <property type="project" value="InterPro"/>
</dbReference>
<dbReference type="AlphaFoldDB" id="A0A1J5I9K5"/>
<organism evidence="2 3">
    <name type="scientific">Candidatus Shapirobacteria bacterium CG2_30_35_20</name>
    <dbReference type="NCBI Taxonomy" id="1805376"/>
    <lineage>
        <taxon>Bacteria</taxon>
        <taxon>Candidatus Shapironibacteriota</taxon>
    </lineage>
</organism>
<protein>
    <recommendedName>
        <fullName evidence="1">Homing endonuclease LAGLIDADG domain-containing protein</fullName>
    </recommendedName>
</protein>
<dbReference type="Pfam" id="PF00961">
    <property type="entry name" value="LAGLIDADG_1"/>
    <property type="match status" value="1"/>
</dbReference>
<dbReference type="Gene3D" id="3.10.28.10">
    <property type="entry name" value="Homing endonucleases"/>
    <property type="match status" value="1"/>
</dbReference>
<dbReference type="InterPro" id="IPR051289">
    <property type="entry name" value="LAGLIDADG_Endonuclease"/>
</dbReference>
<evidence type="ECO:0000259" key="1">
    <source>
        <dbReference type="Pfam" id="PF00961"/>
    </source>
</evidence>
<evidence type="ECO:0000313" key="2">
    <source>
        <dbReference type="EMBL" id="OIP87936.1"/>
    </source>
</evidence>
<dbReference type="SUPFAM" id="SSF55608">
    <property type="entry name" value="Homing endonucleases"/>
    <property type="match status" value="1"/>
</dbReference>
<feature type="domain" description="Homing endonuclease LAGLIDADG" evidence="1">
    <location>
        <begin position="22"/>
        <end position="122"/>
    </location>
</feature>
<dbReference type="PANTHER" id="PTHR36181:SF2">
    <property type="entry name" value="INTRON-ENCODED ENDONUCLEASE AI3-RELATED"/>
    <property type="match status" value="1"/>
</dbReference>
<dbReference type="InterPro" id="IPR027434">
    <property type="entry name" value="Homing_endonucl"/>
</dbReference>
<proteinExistence type="predicted"/>
<dbReference type="Proteomes" id="UP000182344">
    <property type="component" value="Unassembled WGS sequence"/>
</dbReference>
<dbReference type="PANTHER" id="PTHR36181">
    <property type="entry name" value="INTRON-ENCODED ENDONUCLEASE AI3-RELATED"/>
    <property type="match status" value="1"/>
</dbReference>
<evidence type="ECO:0000313" key="3">
    <source>
        <dbReference type="Proteomes" id="UP000182344"/>
    </source>
</evidence>
<dbReference type="InterPro" id="IPR004860">
    <property type="entry name" value="LAGLIDADG_dom"/>
</dbReference>
<dbReference type="EMBL" id="MNZO01000002">
    <property type="protein sequence ID" value="OIP87936.1"/>
    <property type="molecule type" value="Genomic_DNA"/>
</dbReference>
<accession>A0A1J5I9K5</accession>
<reference evidence="2 3" key="1">
    <citation type="journal article" date="2016" name="Environ. Microbiol.">
        <title>Genomic resolution of a cold subsurface aquifer community provides metabolic insights for novel microbes adapted to high CO concentrations.</title>
        <authorList>
            <person name="Probst A.J."/>
            <person name="Castelle C.J."/>
            <person name="Singh A."/>
            <person name="Brown C.T."/>
            <person name="Anantharaman K."/>
            <person name="Sharon I."/>
            <person name="Hug L.A."/>
            <person name="Burstein D."/>
            <person name="Emerson J.B."/>
            <person name="Thomas B.C."/>
            <person name="Banfield J.F."/>
        </authorList>
    </citation>
    <scope>NUCLEOTIDE SEQUENCE [LARGE SCALE GENOMIC DNA]</scope>
    <source>
        <strain evidence="2">CG2_30_35_20</strain>
    </source>
</reference>
<sequence>MNIVHQQERHFSKRRDLFNYFAGFVEGEGCFSVSIKPFAQMKHGWMVDPMFSLYQHEKNRNILELFQSEMHCGYIVKEGSKPEVLVYIVDNRRTLEEVIIPFFNKYGFLGTKKNDFLIFQKIISMMSQKLHLEKEGLIEIVKLAFQMNQQGKGRKYTAEQIISSLNESSETTR</sequence>
<gene>
    <name evidence="2" type="ORF">AUK05_00080</name>
</gene>
<name>A0A1J5I9K5_9BACT</name>
<comment type="caution">
    <text evidence="2">The sequence shown here is derived from an EMBL/GenBank/DDBJ whole genome shotgun (WGS) entry which is preliminary data.</text>
</comment>